<keyword evidence="5" id="KW-0812">Transmembrane</keyword>
<dbReference type="CDD" id="cd07305">
    <property type="entry name" value="Porin3_Tom40"/>
    <property type="match status" value="1"/>
</dbReference>
<comment type="similarity">
    <text evidence="2">Belongs to the Tom40 family.</text>
</comment>
<gene>
    <name evidence="12" type="ORF">APICC_00438</name>
</gene>
<evidence type="ECO:0000256" key="8">
    <source>
        <dbReference type="ARBA" id="ARBA00023114"/>
    </source>
</evidence>
<proteinExistence type="inferred from homology"/>
<dbReference type="FunFam" id="2.40.160.10:FF:000005">
    <property type="entry name" value="mitochondrial import receptor subunit TOM40 homolog"/>
    <property type="match status" value="1"/>
</dbReference>
<dbReference type="GO" id="GO:0030150">
    <property type="term" value="P:protein import into mitochondrial matrix"/>
    <property type="evidence" value="ECO:0007669"/>
    <property type="project" value="InterPro"/>
</dbReference>
<keyword evidence="8" id="KW-0626">Porin</keyword>
<evidence type="ECO:0000256" key="3">
    <source>
        <dbReference type="ARBA" id="ARBA00022448"/>
    </source>
</evidence>
<dbReference type="Gene3D" id="2.40.160.10">
    <property type="entry name" value="Porin"/>
    <property type="match status" value="1"/>
</dbReference>
<evidence type="ECO:0000256" key="7">
    <source>
        <dbReference type="ARBA" id="ARBA00022927"/>
    </source>
</evidence>
<evidence type="ECO:0000256" key="4">
    <source>
        <dbReference type="ARBA" id="ARBA00022452"/>
    </source>
</evidence>
<feature type="compositionally biased region" description="Pro residues" evidence="11">
    <location>
        <begin position="9"/>
        <end position="19"/>
    </location>
</feature>
<name>A0A2A3EBU6_APICC</name>
<protein>
    <submittedName>
        <fullName evidence="12">Mitochondrial import receptor subunit TOM40</fullName>
    </submittedName>
</protein>
<dbReference type="EMBL" id="KZ288310">
    <property type="protein sequence ID" value="PBC28656.1"/>
    <property type="molecule type" value="Genomic_DNA"/>
</dbReference>
<sequence>MGNVLAASVPPPPSPPPPTSGLLPNLEKPDSSETLNSSSRLSDGLKNPGTIEDLHKKCKDVFPANFEGAKLMFNKGLSNHFQISHTISMSSIAQSGYRYNSQYLNVFRFGATYVGTQQPVPSEAYPVLLGDIDPSGNLNANIIHQFGERLRGKLATQVQKSKFTAVQMTTDYRGDAYTVSLTLGNPDILNGSGVFVMHYLQSITPSVALGGELAYQRGPAVPGGQVAVLSAAGRYTNGDSTISGSLGLSGCHLCFHQKASQQLQVGVELEINCRIQESTGAIAYQIDLPKADLIFRGSVDTNWTVGAVLEKKLQPLPFTFALSGMINHSKPQFRLGCGLIIEIPYQQEKNVIGIKNSIEIKRNRIKIK</sequence>
<evidence type="ECO:0000313" key="13">
    <source>
        <dbReference type="Proteomes" id="UP000242457"/>
    </source>
</evidence>
<evidence type="ECO:0000256" key="11">
    <source>
        <dbReference type="SAM" id="MobiDB-lite"/>
    </source>
</evidence>
<evidence type="ECO:0000256" key="9">
    <source>
        <dbReference type="ARBA" id="ARBA00023128"/>
    </source>
</evidence>
<dbReference type="GO" id="GO:0046930">
    <property type="term" value="C:pore complex"/>
    <property type="evidence" value="ECO:0007669"/>
    <property type="project" value="UniProtKB-KW"/>
</dbReference>
<dbReference type="STRING" id="94128.A0A2A3EBU6"/>
<feature type="compositionally biased region" description="Low complexity" evidence="11">
    <location>
        <begin position="32"/>
        <end position="42"/>
    </location>
</feature>
<evidence type="ECO:0000256" key="10">
    <source>
        <dbReference type="ARBA" id="ARBA00023136"/>
    </source>
</evidence>
<dbReference type="Proteomes" id="UP000242457">
    <property type="component" value="Unassembled WGS sequence"/>
</dbReference>
<dbReference type="GO" id="GO:0008320">
    <property type="term" value="F:protein transmembrane transporter activity"/>
    <property type="evidence" value="ECO:0007669"/>
    <property type="project" value="InterPro"/>
</dbReference>
<dbReference type="GO" id="GO:0015288">
    <property type="term" value="F:porin activity"/>
    <property type="evidence" value="ECO:0007669"/>
    <property type="project" value="UniProtKB-KW"/>
</dbReference>
<keyword evidence="13" id="KW-1185">Reference proteome</keyword>
<organism evidence="12 13">
    <name type="scientific">Apis cerana cerana</name>
    <name type="common">Oriental honeybee</name>
    <dbReference type="NCBI Taxonomy" id="94128"/>
    <lineage>
        <taxon>Eukaryota</taxon>
        <taxon>Metazoa</taxon>
        <taxon>Ecdysozoa</taxon>
        <taxon>Arthropoda</taxon>
        <taxon>Hexapoda</taxon>
        <taxon>Insecta</taxon>
        <taxon>Pterygota</taxon>
        <taxon>Neoptera</taxon>
        <taxon>Endopterygota</taxon>
        <taxon>Hymenoptera</taxon>
        <taxon>Apocrita</taxon>
        <taxon>Aculeata</taxon>
        <taxon>Apoidea</taxon>
        <taxon>Anthophila</taxon>
        <taxon>Apidae</taxon>
        <taxon>Apis</taxon>
    </lineage>
</organism>
<comment type="subcellular location">
    <subcellularLocation>
        <location evidence="1">Mitochondrion outer membrane</location>
        <topology evidence="1">Multi-pass membrane protein</topology>
    </subcellularLocation>
</comment>
<keyword evidence="3" id="KW-0813">Transport</keyword>
<evidence type="ECO:0000256" key="6">
    <source>
        <dbReference type="ARBA" id="ARBA00022787"/>
    </source>
</evidence>
<dbReference type="PANTHER" id="PTHR10802">
    <property type="entry name" value="MITOCHONDRIAL IMPORT RECEPTOR SUBUNIT TOM40"/>
    <property type="match status" value="1"/>
</dbReference>
<keyword evidence="7" id="KW-0653">Protein transport</keyword>
<accession>A0A2A3EBU6</accession>
<dbReference type="AlphaFoldDB" id="A0A2A3EBU6"/>
<dbReference type="InterPro" id="IPR027246">
    <property type="entry name" value="Porin_Euk/Tom40"/>
</dbReference>
<keyword evidence="12" id="KW-0675">Receptor</keyword>
<keyword evidence="6" id="KW-1000">Mitochondrion outer membrane</keyword>
<dbReference type="InterPro" id="IPR023614">
    <property type="entry name" value="Porin_dom_sf"/>
</dbReference>
<evidence type="ECO:0000256" key="1">
    <source>
        <dbReference type="ARBA" id="ARBA00004374"/>
    </source>
</evidence>
<dbReference type="OrthoDB" id="19656at2759"/>
<dbReference type="Pfam" id="PF01459">
    <property type="entry name" value="Porin_3"/>
    <property type="match status" value="1"/>
</dbReference>
<evidence type="ECO:0000256" key="2">
    <source>
        <dbReference type="ARBA" id="ARBA00010510"/>
    </source>
</evidence>
<keyword evidence="9" id="KW-0496">Mitochondrion</keyword>
<dbReference type="InterPro" id="IPR037930">
    <property type="entry name" value="Tom40"/>
</dbReference>
<evidence type="ECO:0000313" key="12">
    <source>
        <dbReference type="EMBL" id="PBC28656.1"/>
    </source>
</evidence>
<reference evidence="12 13" key="1">
    <citation type="submission" date="2014-07" db="EMBL/GenBank/DDBJ databases">
        <title>Genomic and transcriptomic analysis on Apis cerana provide comprehensive insights into honey bee biology.</title>
        <authorList>
            <person name="Diao Q."/>
            <person name="Sun L."/>
            <person name="Zheng H."/>
            <person name="Zheng H."/>
            <person name="Xu S."/>
            <person name="Wang S."/>
            <person name="Zeng Z."/>
            <person name="Hu F."/>
            <person name="Su S."/>
            <person name="Wu J."/>
        </authorList>
    </citation>
    <scope>NUCLEOTIDE SEQUENCE [LARGE SCALE GENOMIC DNA]</scope>
    <source>
        <tissue evidence="12">Pupae without intestine</tissue>
    </source>
</reference>
<evidence type="ECO:0000256" key="5">
    <source>
        <dbReference type="ARBA" id="ARBA00022692"/>
    </source>
</evidence>
<keyword evidence="10" id="KW-0472">Membrane</keyword>
<keyword evidence="4" id="KW-1134">Transmembrane beta strand</keyword>
<dbReference type="GO" id="GO:0005741">
    <property type="term" value="C:mitochondrial outer membrane"/>
    <property type="evidence" value="ECO:0007669"/>
    <property type="project" value="UniProtKB-SubCell"/>
</dbReference>
<keyword evidence="8" id="KW-0406">Ion transport</keyword>
<feature type="region of interest" description="Disordered" evidence="11">
    <location>
        <begin position="1"/>
        <end position="48"/>
    </location>
</feature>